<sequence>MCGEADAEKFEKERKSLMDSMEIKTIKSGFSAVNENLTDIAKSLRKLATTKEERWRTVEVDGCPGPEYEWVLAIVSCNGNVDNVPIVAKYNRKSFCWVVHCADDYVNRPLNRDYEVVRWSPIFGDSSDILYAWDEEIERVHHYGE</sequence>
<proteinExistence type="predicted"/>
<organism evidence="1">
    <name type="scientific">Siphoviridae sp. ctJT77</name>
    <dbReference type="NCBI Taxonomy" id="2825432"/>
    <lineage>
        <taxon>Viruses</taxon>
        <taxon>Duplodnaviria</taxon>
        <taxon>Heunggongvirae</taxon>
        <taxon>Uroviricota</taxon>
        <taxon>Caudoviricetes</taxon>
    </lineage>
</organism>
<dbReference type="EMBL" id="BK016174">
    <property type="protein sequence ID" value="DAF99937.1"/>
    <property type="molecule type" value="Genomic_DNA"/>
</dbReference>
<reference evidence="1" key="1">
    <citation type="journal article" date="2021" name="Proc. Natl. Acad. Sci. U.S.A.">
        <title>A Catalog of Tens of Thousands of Viruses from Human Metagenomes Reveals Hidden Associations with Chronic Diseases.</title>
        <authorList>
            <person name="Tisza M.J."/>
            <person name="Buck C.B."/>
        </authorList>
    </citation>
    <scope>NUCLEOTIDE SEQUENCE</scope>
    <source>
        <strain evidence="1">CtJT77</strain>
    </source>
</reference>
<protein>
    <submittedName>
        <fullName evidence="1">Uncharacterized protein</fullName>
    </submittedName>
</protein>
<accession>A0A8S5UZL2</accession>
<evidence type="ECO:0000313" key="1">
    <source>
        <dbReference type="EMBL" id="DAF99937.1"/>
    </source>
</evidence>
<name>A0A8S5UZL2_9CAUD</name>